<dbReference type="PANTHER" id="PTHR48227:SF1">
    <property type="entry name" value="DNA LIGASE 1-LIKE"/>
    <property type="match status" value="1"/>
</dbReference>
<feature type="compositionally biased region" description="Basic and acidic residues" evidence="1">
    <location>
        <begin position="192"/>
        <end position="206"/>
    </location>
</feature>
<name>A0A7N2QXT4_QUELO</name>
<dbReference type="GeneID" id="115988534"/>
<dbReference type="PANTHER" id="PTHR48227">
    <property type="entry name" value="DNA TOPOISOMERASE 1-LIKE"/>
    <property type="match status" value="1"/>
</dbReference>
<organism evidence="2 3">
    <name type="scientific">Quercus lobata</name>
    <name type="common">Valley oak</name>
    <dbReference type="NCBI Taxonomy" id="97700"/>
    <lineage>
        <taxon>Eukaryota</taxon>
        <taxon>Viridiplantae</taxon>
        <taxon>Streptophyta</taxon>
        <taxon>Embryophyta</taxon>
        <taxon>Tracheophyta</taxon>
        <taxon>Spermatophyta</taxon>
        <taxon>Magnoliopsida</taxon>
        <taxon>eudicotyledons</taxon>
        <taxon>Gunneridae</taxon>
        <taxon>Pentapetalae</taxon>
        <taxon>rosids</taxon>
        <taxon>fabids</taxon>
        <taxon>Fagales</taxon>
        <taxon>Fagaceae</taxon>
        <taxon>Quercus</taxon>
    </lineage>
</organism>
<gene>
    <name evidence="2" type="primary">LOC115988534</name>
</gene>
<dbReference type="Gramene" id="QL01p035383:mrna">
    <property type="protein sequence ID" value="QL01p035383:mrna:CDS:9"/>
    <property type="gene ID" value="QL01p035383"/>
</dbReference>
<feature type="compositionally biased region" description="Polar residues" evidence="1">
    <location>
        <begin position="87"/>
        <end position="102"/>
    </location>
</feature>
<evidence type="ECO:0000313" key="3">
    <source>
        <dbReference type="Proteomes" id="UP000594261"/>
    </source>
</evidence>
<dbReference type="OMA" id="GHCASVK"/>
<dbReference type="InParanoid" id="A0A7N2QXT4"/>
<evidence type="ECO:0000313" key="2">
    <source>
        <dbReference type="EnsemblPlants" id="QL01p035383:mrna:CDS:9"/>
    </source>
</evidence>
<accession>A0A7N2QXT4</accession>
<proteinExistence type="predicted"/>
<dbReference type="EMBL" id="LRBV02000001">
    <property type="status" value="NOT_ANNOTATED_CDS"/>
    <property type="molecule type" value="Genomic_DNA"/>
</dbReference>
<keyword evidence="3" id="KW-1185">Reference proteome</keyword>
<protein>
    <submittedName>
        <fullName evidence="2">Uncharacterized protein</fullName>
    </submittedName>
</protein>
<dbReference type="RefSeq" id="XP_030967967.1">
    <property type="nucleotide sequence ID" value="XM_031112107.1"/>
</dbReference>
<dbReference type="AlphaFoldDB" id="A0A7N2QXT4"/>
<feature type="compositionally biased region" description="Basic residues" evidence="1">
    <location>
        <begin position="207"/>
        <end position="217"/>
    </location>
</feature>
<sequence>MASTTMKTVSGRVLSSKPISLKKATTTLSTFVASDNGASPVISAYLRRALSAFKELRQHEKELRAPGSDRTSDWSKSEFLSEGDTVGVNSTRIQSIEVSQAPSHKPKKRLRPESIDSFGTNLTPADNGGVESKLKVDVGENSVRVAESGHGDQETSLEIESDRKKHKKKKKKKEEKAKAMDEDDNIENVRGGGDRMVIEEEPESNKKNKKKKKKKKKNDGGDYENNVIEAEEENNIGIEEVKKEESKKRKSVEEVEVEVDGKNKKKRRKTG</sequence>
<feature type="region of interest" description="Disordered" evidence="1">
    <location>
        <begin position="61"/>
        <end position="271"/>
    </location>
</feature>
<dbReference type="Proteomes" id="UP000594261">
    <property type="component" value="Chromosome 1"/>
</dbReference>
<dbReference type="OrthoDB" id="696117at2759"/>
<evidence type="ECO:0000256" key="1">
    <source>
        <dbReference type="SAM" id="MobiDB-lite"/>
    </source>
</evidence>
<reference evidence="2" key="2">
    <citation type="submission" date="2021-01" db="UniProtKB">
        <authorList>
            <consortium name="EnsemblPlants"/>
        </authorList>
    </citation>
    <scope>IDENTIFICATION</scope>
</reference>
<reference evidence="2 3" key="1">
    <citation type="journal article" date="2016" name="G3 (Bethesda)">
        <title>First Draft Assembly and Annotation of the Genome of a California Endemic Oak Quercus lobata Nee (Fagaceae).</title>
        <authorList>
            <person name="Sork V.L."/>
            <person name="Fitz-Gibbon S.T."/>
            <person name="Puiu D."/>
            <person name="Crepeau M."/>
            <person name="Gugger P.F."/>
            <person name="Sherman R."/>
            <person name="Stevens K."/>
            <person name="Langley C.H."/>
            <person name="Pellegrini M."/>
            <person name="Salzberg S.L."/>
        </authorList>
    </citation>
    <scope>NUCLEOTIDE SEQUENCE [LARGE SCALE GENOMIC DNA]</scope>
    <source>
        <strain evidence="2 3">cv. SW786</strain>
    </source>
</reference>
<dbReference type="KEGG" id="qlo:115988534"/>
<feature type="compositionally biased region" description="Basic and acidic residues" evidence="1">
    <location>
        <begin position="239"/>
        <end position="253"/>
    </location>
</feature>
<feature type="compositionally biased region" description="Basic residues" evidence="1">
    <location>
        <begin position="164"/>
        <end position="173"/>
    </location>
</feature>
<dbReference type="EnsemblPlants" id="QL01p035383:mrna">
    <property type="protein sequence ID" value="QL01p035383:mrna:CDS:9"/>
    <property type="gene ID" value="QL01p035383"/>
</dbReference>